<gene>
    <name evidence="2" type="ORF">PoB_005949100</name>
</gene>
<sequence>MESPFKGRFRWYGATPYSEFAVWLSVRLFHFHEYGIDIKRPSPVVGSNDEALIISNDEALTVSKDEALIISNSEESAENAPIWKNQCPRTTPASGTPATGAQQQDQQHPDQQ</sequence>
<proteinExistence type="predicted"/>
<reference evidence="2 3" key="1">
    <citation type="journal article" date="2021" name="Elife">
        <title>Chloroplast acquisition without the gene transfer in kleptoplastic sea slugs, Plakobranchus ocellatus.</title>
        <authorList>
            <person name="Maeda T."/>
            <person name="Takahashi S."/>
            <person name="Yoshida T."/>
            <person name="Shimamura S."/>
            <person name="Takaki Y."/>
            <person name="Nagai Y."/>
            <person name="Toyoda A."/>
            <person name="Suzuki Y."/>
            <person name="Arimoto A."/>
            <person name="Ishii H."/>
            <person name="Satoh N."/>
            <person name="Nishiyama T."/>
            <person name="Hasebe M."/>
            <person name="Maruyama T."/>
            <person name="Minagawa J."/>
            <person name="Obokata J."/>
            <person name="Shigenobu S."/>
        </authorList>
    </citation>
    <scope>NUCLEOTIDE SEQUENCE [LARGE SCALE GENOMIC DNA]</scope>
</reference>
<dbReference type="AlphaFoldDB" id="A0AAV4CMA9"/>
<name>A0AAV4CMA9_9GAST</name>
<comment type="caution">
    <text evidence="2">The sequence shown here is derived from an EMBL/GenBank/DDBJ whole genome shotgun (WGS) entry which is preliminary data.</text>
</comment>
<evidence type="ECO:0000313" key="3">
    <source>
        <dbReference type="Proteomes" id="UP000735302"/>
    </source>
</evidence>
<accession>A0AAV4CMA9</accession>
<dbReference type="Proteomes" id="UP000735302">
    <property type="component" value="Unassembled WGS sequence"/>
</dbReference>
<feature type="region of interest" description="Disordered" evidence="1">
    <location>
        <begin position="73"/>
        <end position="112"/>
    </location>
</feature>
<dbReference type="EMBL" id="BLXT01006709">
    <property type="protein sequence ID" value="GFO32986.1"/>
    <property type="molecule type" value="Genomic_DNA"/>
</dbReference>
<organism evidence="2 3">
    <name type="scientific">Plakobranchus ocellatus</name>
    <dbReference type="NCBI Taxonomy" id="259542"/>
    <lineage>
        <taxon>Eukaryota</taxon>
        <taxon>Metazoa</taxon>
        <taxon>Spiralia</taxon>
        <taxon>Lophotrochozoa</taxon>
        <taxon>Mollusca</taxon>
        <taxon>Gastropoda</taxon>
        <taxon>Heterobranchia</taxon>
        <taxon>Euthyneura</taxon>
        <taxon>Panpulmonata</taxon>
        <taxon>Sacoglossa</taxon>
        <taxon>Placobranchoidea</taxon>
        <taxon>Plakobranchidae</taxon>
        <taxon>Plakobranchus</taxon>
    </lineage>
</organism>
<keyword evidence="3" id="KW-1185">Reference proteome</keyword>
<evidence type="ECO:0000256" key="1">
    <source>
        <dbReference type="SAM" id="MobiDB-lite"/>
    </source>
</evidence>
<evidence type="ECO:0000313" key="2">
    <source>
        <dbReference type="EMBL" id="GFO32986.1"/>
    </source>
</evidence>
<feature type="compositionally biased region" description="Low complexity" evidence="1">
    <location>
        <begin position="90"/>
        <end position="106"/>
    </location>
</feature>
<protein>
    <submittedName>
        <fullName evidence="2">Uncharacterized protein</fullName>
    </submittedName>
</protein>